<dbReference type="PANTHER" id="PTHR21600:SF87">
    <property type="entry name" value="RNA PSEUDOURIDYLATE SYNTHASE DOMAIN-CONTAINING PROTEIN 1"/>
    <property type="match status" value="1"/>
</dbReference>
<name>G0TWZ3_TRYVY</name>
<dbReference type="PANTHER" id="PTHR21600">
    <property type="entry name" value="MITOCHONDRIAL RNA PSEUDOURIDINE SYNTHASE"/>
    <property type="match status" value="1"/>
</dbReference>
<dbReference type="InterPro" id="IPR020103">
    <property type="entry name" value="PsdUridine_synth_cat_dom_sf"/>
</dbReference>
<feature type="domain" description="Pseudouridine synthase RsuA/RluA-like" evidence="2">
    <location>
        <begin position="94"/>
        <end position="179"/>
    </location>
</feature>
<evidence type="ECO:0000259" key="2">
    <source>
        <dbReference type="Pfam" id="PF00849"/>
    </source>
</evidence>
<protein>
    <submittedName>
        <fullName evidence="3">Putative conserved RNA pseudouridylate synthase-like</fullName>
    </submittedName>
</protein>
<gene>
    <name evidence="3" type="ORF">TVY486_0602730</name>
</gene>
<dbReference type="InterPro" id="IPR006145">
    <property type="entry name" value="PsdUridine_synth_RsuA/RluA"/>
</dbReference>
<dbReference type="PROSITE" id="PS01129">
    <property type="entry name" value="PSI_RLU"/>
    <property type="match status" value="1"/>
</dbReference>
<dbReference type="InterPro" id="IPR006224">
    <property type="entry name" value="PsdUridine_synth_RluA-like_CS"/>
</dbReference>
<dbReference type="EMBL" id="HE573022">
    <property type="protein sequence ID" value="CCC48482.1"/>
    <property type="molecule type" value="Genomic_DNA"/>
</dbReference>
<sequence length="446" mass="49541">MGRSIRYSRPKTTAPQTLVDFLCARFPYLARDAWQHHGLRGHLSVTRKSFVNTVLDPVSYFLEQNDEIHFNPPRELEPAVDEHIAILHEDESIIVCVKNGNLPVAEGGRYSLNTLAGLLQRRCSEPPFQDAHAEGTSTAAPTSKAFHPVHRLDKETSGLVVLAKDPEAARCLSRQFEQQSEVLSSRLSSCLETSVESGQCKSLSLSDFDEIVSANKMIKKSYIAVLTGIAKENVTFVVCDYVGLLYEKLHLSGMDTSKHVKLKRLKMTCFSSAEFNSTHHSARPACSRVSILGSSESLGLSVARVDIITGRTHQIRLHCAQLGYPVLGDKLYMTTTPGLYGGCCAVPDDAYLERVRSVDGLLWEQAQLRVRRQLLHSFMLSFDHPVSSERMDFLANPRDWFLRDVAQLRTPTLSSTAGRQIAGGEVGRTESLGELLERALKRLSTS</sequence>
<reference evidence="3" key="1">
    <citation type="journal article" date="2012" name="Proc. Natl. Acad. Sci. U.S.A.">
        <title>Antigenic diversity is generated by distinct evolutionary mechanisms in African trypanosome species.</title>
        <authorList>
            <person name="Jackson A.P."/>
            <person name="Berry A."/>
            <person name="Aslett M."/>
            <person name="Allison H.C."/>
            <person name="Burton P."/>
            <person name="Vavrova-Anderson J."/>
            <person name="Brown R."/>
            <person name="Browne H."/>
            <person name="Corton N."/>
            <person name="Hauser H."/>
            <person name="Gamble J."/>
            <person name="Gilderthorp R."/>
            <person name="Marcello L."/>
            <person name="McQuillan J."/>
            <person name="Otto T.D."/>
            <person name="Quail M.A."/>
            <person name="Sanders M.J."/>
            <person name="van Tonder A."/>
            <person name="Ginger M.L."/>
            <person name="Field M.C."/>
            <person name="Barry J.D."/>
            <person name="Hertz-Fowler C."/>
            <person name="Berriman M."/>
        </authorList>
    </citation>
    <scope>NUCLEOTIDE SEQUENCE</scope>
    <source>
        <strain evidence="3">Y486</strain>
    </source>
</reference>
<dbReference type="GO" id="GO:0009982">
    <property type="term" value="F:pseudouridine synthase activity"/>
    <property type="evidence" value="ECO:0007669"/>
    <property type="project" value="InterPro"/>
</dbReference>
<dbReference type="SUPFAM" id="SSF55120">
    <property type="entry name" value="Pseudouridine synthase"/>
    <property type="match status" value="1"/>
</dbReference>
<dbReference type="OMA" id="RYCENTL"/>
<dbReference type="CDD" id="cd02869">
    <property type="entry name" value="PseudoU_synth_RluA_like"/>
    <property type="match status" value="1"/>
</dbReference>
<dbReference type="Gene3D" id="3.30.2350.10">
    <property type="entry name" value="Pseudouridine synthase"/>
    <property type="match status" value="1"/>
</dbReference>
<dbReference type="InterPro" id="IPR050188">
    <property type="entry name" value="RluA_PseudoU_synthase"/>
</dbReference>
<accession>G0TWZ3</accession>
<evidence type="ECO:0000256" key="1">
    <source>
        <dbReference type="ARBA" id="ARBA00010876"/>
    </source>
</evidence>
<dbReference type="AlphaFoldDB" id="G0TWZ3"/>
<dbReference type="GO" id="GO:0000455">
    <property type="term" value="P:enzyme-directed rRNA pseudouridine synthesis"/>
    <property type="evidence" value="ECO:0007669"/>
    <property type="project" value="TreeGrafter"/>
</dbReference>
<dbReference type="Pfam" id="PF00849">
    <property type="entry name" value="PseudoU_synth_2"/>
    <property type="match status" value="1"/>
</dbReference>
<evidence type="ECO:0000313" key="3">
    <source>
        <dbReference type="EMBL" id="CCC48482.1"/>
    </source>
</evidence>
<dbReference type="GO" id="GO:0003723">
    <property type="term" value="F:RNA binding"/>
    <property type="evidence" value="ECO:0007669"/>
    <property type="project" value="InterPro"/>
</dbReference>
<dbReference type="VEuPathDB" id="TriTrypDB:TvY486_0602730"/>
<proteinExistence type="inferred from homology"/>
<comment type="similarity">
    <text evidence="1">Belongs to the pseudouridine synthase RluA family.</text>
</comment>
<organism evidence="3">
    <name type="scientific">Trypanosoma vivax (strain Y486)</name>
    <dbReference type="NCBI Taxonomy" id="1055687"/>
    <lineage>
        <taxon>Eukaryota</taxon>
        <taxon>Discoba</taxon>
        <taxon>Euglenozoa</taxon>
        <taxon>Kinetoplastea</taxon>
        <taxon>Metakinetoplastina</taxon>
        <taxon>Trypanosomatida</taxon>
        <taxon>Trypanosomatidae</taxon>
        <taxon>Trypanosoma</taxon>
        <taxon>Duttonella</taxon>
    </lineage>
</organism>